<name>A0ABT5GB85_9MOLU</name>
<keyword evidence="3" id="KW-1185">Reference proteome</keyword>
<proteinExistence type="predicted"/>
<gene>
    <name evidence="2" type="ORF">LNO68_03565</name>
</gene>
<reference evidence="2" key="1">
    <citation type="submission" date="2021-11" db="EMBL/GenBank/DDBJ databases">
        <title>Description of Mycoplasma bradburyaesp. nov.from sea birds: a tribute to a great mycoplasmologist.</title>
        <authorList>
            <person name="Ramirez A.S."/>
            <person name="Poveda C."/>
            <person name="Suarez-Perez A."/>
            <person name="Rosales R.S."/>
            <person name="Dijkman R."/>
            <person name="Feberwee A."/>
            <person name="Spergser J."/>
            <person name="Szostak M.P."/>
            <person name="Ressel L."/>
            <person name="Calabuig P."/>
            <person name="Catania S."/>
            <person name="Gobbo F."/>
            <person name="Timofte D."/>
            <person name="Poveda J.B."/>
        </authorList>
    </citation>
    <scope>NUCLEOTIDE SEQUENCE [LARGE SCALE GENOMIC DNA]</scope>
    <source>
        <strain evidence="2">T158</strain>
    </source>
</reference>
<feature type="domain" description="Integrase catalytic" evidence="1">
    <location>
        <begin position="14"/>
        <end position="46"/>
    </location>
</feature>
<accession>A0ABT5GB85</accession>
<dbReference type="EMBL" id="JAJHZM010000017">
    <property type="protein sequence ID" value="MDC4182245.1"/>
    <property type="molecule type" value="Genomic_DNA"/>
</dbReference>
<comment type="caution">
    <text evidence="2">The sequence shown here is derived from an EMBL/GenBank/DDBJ whole genome shotgun (WGS) entry which is preliminary data.</text>
</comment>
<sequence length="46" mass="5677">MSRKGKFLDNVDVENFFSIIKQEIFYDKTYLSYEQLKSEIEKFIKY</sequence>
<dbReference type="Proteomes" id="UP001220940">
    <property type="component" value="Unassembled WGS sequence"/>
</dbReference>
<dbReference type="InterPro" id="IPR001584">
    <property type="entry name" value="Integrase_cat-core"/>
</dbReference>
<evidence type="ECO:0000259" key="1">
    <source>
        <dbReference type="Pfam" id="PF13333"/>
    </source>
</evidence>
<evidence type="ECO:0000313" key="2">
    <source>
        <dbReference type="EMBL" id="MDC4182245.1"/>
    </source>
</evidence>
<evidence type="ECO:0000313" key="3">
    <source>
        <dbReference type="Proteomes" id="UP001220940"/>
    </source>
</evidence>
<dbReference type="Pfam" id="PF13333">
    <property type="entry name" value="rve_2"/>
    <property type="match status" value="1"/>
</dbReference>
<organism evidence="2 3">
    <name type="scientific">Mycoplasma bradburyae</name>
    <dbReference type="NCBI Taxonomy" id="2963128"/>
    <lineage>
        <taxon>Bacteria</taxon>
        <taxon>Bacillati</taxon>
        <taxon>Mycoplasmatota</taxon>
        <taxon>Mollicutes</taxon>
        <taxon>Mycoplasmataceae</taxon>
        <taxon>Mycoplasma</taxon>
    </lineage>
</organism>
<protein>
    <submittedName>
        <fullName evidence="2">IS3 family transposase</fullName>
    </submittedName>
</protein>
<dbReference type="RefSeq" id="WP_255034596.1">
    <property type="nucleotide sequence ID" value="NZ_CP101414.1"/>
</dbReference>